<feature type="transmembrane region" description="Helical" evidence="1">
    <location>
        <begin position="49"/>
        <end position="76"/>
    </location>
</feature>
<sequence>MSSAKRSGVAGVEDTLQNLWETRPVRPRAGRKIAGVSAAIGLRYGIDPILVRVAFVVGALYGGAGLVLYLLGWLLLPKEGDPMPGSAQPTRQPTGTAMAVLLVLLLIPSVFWLTSSRAIIGLALGLGALYLLHRNYGDRTAPPAPTPGPTSAPVVQQDANTWVYPGTTSAAEAPRQTPPSWDPLGVAPFAWDLPEPSEPEEEPAPRRPRRRWITFVTLGVAAFAAGLASVLGAPLEVSLAIALAVLGAGMVVGAFTRGGRGLIGAAIPVGALAVVLAVLPGTGFTGDFGDDEVRAAAPHEVAPHYQRSAGSITLDLRDLRIADGQEVRTGATVGIGAILVHVPSDVDITARCAAELGSVHCLSDSAEGRSVERSVVDQGDNGPGGGHIVLDLTVGTGDVEVVRD</sequence>
<dbReference type="InterPro" id="IPR007168">
    <property type="entry name" value="Phageshock_PspC_N"/>
</dbReference>
<dbReference type="EMBL" id="BMMT01000003">
    <property type="protein sequence ID" value="GGI78531.1"/>
    <property type="molecule type" value="Genomic_DNA"/>
</dbReference>
<dbReference type="Proteomes" id="UP000597989">
    <property type="component" value="Unassembled WGS sequence"/>
</dbReference>
<gene>
    <name evidence="3" type="ORF">GCM10009545_29600</name>
    <name evidence="4" type="ORF">GCM10011581_14590</name>
</gene>
<reference evidence="4 5" key="1">
    <citation type="journal article" date="2014" name="Int. J. Syst. Evol. Microbiol.">
        <title>Complete genome sequence of Corynebacterium casei LMG S-19264T (=DSM 44701T), isolated from a smear-ripened cheese.</title>
        <authorList>
            <consortium name="US DOE Joint Genome Institute (JGI-PGF)"/>
            <person name="Walter F."/>
            <person name="Albersmeier A."/>
            <person name="Kalinowski J."/>
            <person name="Ruckert C."/>
        </authorList>
    </citation>
    <scope>NUCLEOTIDE SEQUENCE [LARGE SCALE GENOMIC DNA]</scope>
    <source>
        <strain evidence="4 5">CGMCC 4.7206</strain>
    </source>
</reference>
<evidence type="ECO:0000313" key="3">
    <source>
        <dbReference type="EMBL" id="GAA0525377.1"/>
    </source>
</evidence>
<feature type="transmembrane region" description="Helical" evidence="1">
    <location>
        <begin position="212"/>
        <end position="231"/>
    </location>
</feature>
<keyword evidence="1" id="KW-1133">Transmembrane helix</keyword>
<dbReference type="RefSeq" id="WP_188986496.1">
    <property type="nucleotide sequence ID" value="NZ_BAAAHC010000011.1"/>
</dbReference>
<evidence type="ECO:0000313" key="4">
    <source>
        <dbReference type="EMBL" id="GGI78531.1"/>
    </source>
</evidence>
<evidence type="ECO:0000313" key="5">
    <source>
        <dbReference type="Proteomes" id="UP000597989"/>
    </source>
</evidence>
<evidence type="ECO:0000259" key="2">
    <source>
        <dbReference type="Pfam" id="PF04024"/>
    </source>
</evidence>
<feature type="domain" description="Phage shock protein PspC N-terminal" evidence="2">
    <location>
        <begin position="23"/>
        <end position="79"/>
    </location>
</feature>
<comment type="caution">
    <text evidence="4">The sequence shown here is derived from an EMBL/GenBank/DDBJ whole genome shotgun (WGS) entry which is preliminary data.</text>
</comment>
<protein>
    <submittedName>
        <fullName evidence="3">PspC domain-containing protein</fullName>
    </submittedName>
    <submittedName>
        <fullName evidence="4">PspC family transcriptional regulator</fullName>
    </submittedName>
</protein>
<reference evidence="4" key="3">
    <citation type="submission" date="2020-09" db="EMBL/GenBank/DDBJ databases">
        <authorList>
            <person name="Sun Q."/>
            <person name="Zhou Y."/>
        </authorList>
    </citation>
    <scope>NUCLEOTIDE SEQUENCE</scope>
    <source>
        <strain evidence="4">CGMCC 4.7206</strain>
    </source>
</reference>
<feature type="transmembrane region" description="Helical" evidence="1">
    <location>
        <begin position="262"/>
        <end position="279"/>
    </location>
</feature>
<dbReference type="Proteomes" id="UP001500220">
    <property type="component" value="Unassembled WGS sequence"/>
</dbReference>
<organism evidence="4 5">
    <name type="scientific">Saccharopolyspora thermophila</name>
    <dbReference type="NCBI Taxonomy" id="89367"/>
    <lineage>
        <taxon>Bacteria</taxon>
        <taxon>Bacillati</taxon>
        <taxon>Actinomycetota</taxon>
        <taxon>Actinomycetes</taxon>
        <taxon>Pseudonocardiales</taxon>
        <taxon>Pseudonocardiaceae</taxon>
        <taxon>Saccharopolyspora</taxon>
    </lineage>
</organism>
<keyword evidence="1" id="KW-0472">Membrane</keyword>
<keyword evidence="6" id="KW-1185">Reference proteome</keyword>
<evidence type="ECO:0000256" key="1">
    <source>
        <dbReference type="SAM" id="Phobius"/>
    </source>
</evidence>
<dbReference type="AlphaFoldDB" id="A0A917JNN8"/>
<accession>A0A917JNN8</accession>
<name>A0A917JNN8_9PSEU</name>
<dbReference type="EMBL" id="BAAAHC010000011">
    <property type="protein sequence ID" value="GAA0525377.1"/>
    <property type="molecule type" value="Genomic_DNA"/>
</dbReference>
<reference evidence="3 6" key="2">
    <citation type="journal article" date="2019" name="Int. J. Syst. Evol. Microbiol.">
        <title>The Global Catalogue of Microorganisms (GCM) 10K type strain sequencing project: providing services to taxonomists for standard genome sequencing and annotation.</title>
        <authorList>
            <consortium name="The Broad Institute Genomics Platform"/>
            <consortium name="The Broad Institute Genome Sequencing Center for Infectious Disease"/>
            <person name="Wu L."/>
            <person name="Ma J."/>
        </authorList>
    </citation>
    <scope>NUCLEOTIDE SEQUENCE [LARGE SCALE GENOMIC DNA]</scope>
    <source>
        <strain evidence="3 6">JCM 10664</strain>
    </source>
</reference>
<feature type="transmembrane region" description="Helical" evidence="1">
    <location>
        <begin position="237"/>
        <end position="255"/>
    </location>
</feature>
<reference evidence="3" key="4">
    <citation type="submission" date="2023-12" db="EMBL/GenBank/DDBJ databases">
        <authorList>
            <person name="Sun Q."/>
            <person name="Inoue M."/>
        </authorList>
    </citation>
    <scope>NUCLEOTIDE SEQUENCE</scope>
    <source>
        <strain evidence="3">JCM 10664</strain>
    </source>
</reference>
<evidence type="ECO:0000313" key="6">
    <source>
        <dbReference type="Proteomes" id="UP001500220"/>
    </source>
</evidence>
<keyword evidence="1" id="KW-0812">Transmembrane</keyword>
<proteinExistence type="predicted"/>
<dbReference type="Pfam" id="PF04024">
    <property type="entry name" value="PspC"/>
    <property type="match status" value="1"/>
</dbReference>